<reference evidence="1 2" key="1">
    <citation type="submission" date="2014-01" db="EMBL/GenBank/DDBJ databases">
        <title>Isolation of Serratia multitudinisentens RB-25 from Ex-Landfill site.</title>
        <authorList>
            <person name="Robson E.H.J."/>
        </authorList>
    </citation>
    <scope>NUCLEOTIDE SEQUENCE [LARGE SCALE GENOMIC DNA]</scope>
    <source>
        <strain evidence="1 2">RB-25</strain>
    </source>
</reference>
<organism evidence="1 2">
    <name type="scientific">Chania multitudinisentens RB-25</name>
    <dbReference type="NCBI Taxonomy" id="1441930"/>
    <lineage>
        <taxon>Bacteria</taxon>
        <taxon>Pseudomonadati</taxon>
        <taxon>Pseudomonadota</taxon>
        <taxon>Gammaproteobacteria</taxon>
        <taxon>Enterobacterales</taxon>
        <taxon>Yersiniaceae</taxon>
        <taxon>Chania</taxon>
    </lineage>
</organism>
<evidence type="ECO:0000313" key="1">
    <source>
        <dbReference type="EMBL" id="AHG22987.1"/>
    </source>
</evidence>
<keyword evidence="2" id="KW-1185">Reference proteome</keyword>
<dbReference type="HOGENOM" id="CLU_2368423_0_0_6"/>
<dbReference type="PATRIC" id="fig|1441930.4.peg.4554"/>
<protein>
    <submittedName>
        <fullName evidence="1">Uncharacterized protein</fullName>
    </submittedName>
</protein>
<proteinExistence type="predicted"/>
<dbReference type="RefSeq" id="WP_024910269.1">
    <property type="nucleotide sequence ID" value="NZ_CP007044.2"/>
</dbReference>
<accession>W0LKY7</accession>
<dbReference type="Proteomes" id="UP000019030">
    <property type="component" value="Chromosome"/>
</dbReference>
<evidence type="ECO:0000313" key="2">
    <source>
        <dbReference type="Proteomes" id="UP000019030"/>
    </source>
</evidence>
<dbReference type="AlphaFoldDB" id="W0LKY7"/>
<dbReference type="EMBL" id="CP007044">
    <property type="protein sequence ID" value="AHG22987.1"/>
    <property type="molecule type" value="Genomic_DNA"/>
</dbReference>
<sequence length="92" mass="10905">MGDVGDYFRDIKEFRKEGRRRARNGAYERISAFFKKNGIEFEEGNNTLIFRTPQGTVVYYPPSKKMQHKTAWKECSPTYCMNYVKKLREPTP</sequence>
<dbReference type="eggNOG" id="ENOG5032VMS">
    <property type="taxonomic scope" value="Bacteria"/>
</dbReference>
<dbReference type="KEGG" id="sfo:Z042_23010"/>
<gene>
    <name evidence="1" type="ORF">Z042_23010</name>
</gene>
<dbReference type="OrthoDB" id="2193886at2"/>
<dbReference type="STRING" id="1441930.Z042_23010"/>
<name>W0LKY7_9GAMM</name>
<reference evidence="1 2" key="2">
    <citation type="submission" date="2015-03" db="EMBL/GenBank/DDBJ databases">
        <authorList>
            <person name="Chan K.-G."/>
        </authorList>
    </citation>
    <scope>NUCLEOTIDE SEQUENCE [LARGE SCALE GENOMIC DNA]</scope>
    <source>
        <strain evidence="1 2">RB-25</strain>
    </source>
</reference>